<keyword evidence="12" id="KW-0645">Protease</keyword>
<dbReference type="EMBL" id="JACDUR010000005">
    <property type="protein sequence ID" value="MBA2893616.1"/>
    <property type="molecule type" value="Genomic_DNA"/>
</dbReference>
<evidence type="ECO:0000256" key="6">
    <source>
        <dbReference type="ARBA" id="ARBA00023316"/>
    </source>
</evidence>
<sequence>MLLAMRIGGTFGSAVLIMTMLSTAPATAATQPEVAARAAYVVDSARTVHYSKRATRRAPVASLVKIMTAYVVLREARLSDVVTIKKADVRHAIVNGATSASLVKGERRTVEDLLHGLMLPSGADASNALARAYGPGRSAFVAKMNAAAKRLGMADTFYTNADGLPSRAYSTAADQATLTMAALANPTFRAIVSRRTYKIPGHTWRNSNLLLGSEGVIGVKTGFTTAAGFCLAFAADRGGRRIVGVLLGDQDQRRFRTAGELLDYAESRITGS</sequence>
<comment type="caution">
    <text evidence="12">The sequence shown here is derived from an EMBL/GenBank/DDBJ whole genome shotgun (WGS) entry which is preliminary data.</text>
</comment>
<evidence type="ECO:0000256" key="4">
    <source>
        <dbReference type="ARBA" id="ARBA00022960"/>
    </source>
</evidence>
<evidence type="ECO:0000256" key="7">
    <source>
        <dbReference type="PIRSR" id="PIRSR618044-1"/>
    </source>
</evidence>
<gene>
    <name evidence="12" type="ORF">HNR30_004977</name>
</gene>
<organism evidence="12 13">
    <name type="scientific">Nonomuraea soli</name>
    <dbReference type="NCBI Taxonomy" id="1032476"/>
    <lineage>
        <taxon>Bacteria</taxon>
        <taxon>Bacillati</taxon>
        <taxon>Actinomycetota</taxon>
        <taxon>Actinomycetes</taxon>
        <taxon>Streptosporangiales</taxon>
        <taxon>Streptosporangiaceae</taxon>
        <taxon>Nonomuraea</taxon>
    </lineage>
</organism>
<evidence type="ECO:0000256" key="3">
    <source>
        <dbReference type="ARBA" id="ARBA00022801"/>
    </source>
</evidence>
<dbReference type="InterPro" id="IPR012338">
    <property type="entry name" value="Beta-lactam/transpept-like"/>
</dbReference>
<dbReference type="AlphaFoldDB" id="A0A7W0CLX4"/>
<evidence type="ECO:0000259" key="11">
    <source>
        <dbReference type="Pfam" id="PF00768"/>
    </source>
</evidence>
<dbReference type="GO" id="GO:0006508">
    <property type="term" value="P:proteolysis"/>
    <property type="evidence" value="ECO:0007669"/>
    <property type="project" value="InterPro"/>
</dbReference>
<keyword evidence="2 10" id="KW-0732">Signal</keyword>
<feature type="chain" id="PRO_5030660184" evidence="10">
    <location>
        <begin position="29"/>
        <end position="272"/>
    </location>
</feature>
<reference evidence="12 13" key="1">
    <citation type="submission" date="2020-07" db="EMBL/GenBank/DDBJ databases">
        <title>Genomic Encyclopedia of Type Strains, Phase IV (KMG-IV): sequencing the most valuable type-strain genomes for metagenomic binning, comparative biology and taxonomic classification.</title>
        <authorList>
            <person name="Goeker M."/>
        </authorList>
    </citation>
    <scope>NUCLEOTIDE SEQUENCE [LARGE SCALE GENOMIC DNA]</scope>
    <source>
        <strain evidence="12 13">DSM 45533</strain>
    </source>
</reference>
<dbReference type="PANTHER" id="PTHR21581">
    <property type="entry name" value="D-ALANYL-D-ALANINE CARBOXYPEPTIDASE"/>
    <property type="match status" value="1"/>
</dbReference>
<keyword evidence="5" id="KW-0573">Peptidoglycan synthesis</keyword>
<dbReference type="InterPro" id="IPR018044">
    <property type="entry name" value="Peptidase_S11"/>
</dbReference>
<accession>A0A7W0CLX4</accession>
<dbReference type="Gene3D" id="3.40.710.10">
    <property type="entry name" value="DD-peptidase/beta-lactamase superfamily"/>
    <property type="match status" value="1"/>
</dbReference>
<dbReference type="PRINTS" id="PR00725">
    <property type="entry name" value="DADACBPTASE1"/>
</dbReference>
<feature type="active site" evidence="7">
    <location>
        <position position="121"/>
    </location>
</feature>
<dbReference type="InterPro" id="IPR001967">
    <property type="entry name" value="Peptidase_S11_N"/>
</dbReference>
<keyword evidence="6" id="KW-0961">Cell wall biogenesis/degradation</keyword>
<feature type="active site" description="Proton acceptor" evidence="7">
    <location>
        <position position="65"/>
    </location>
</feature>
<evidence type="ECO:0000313" key="12">
    <source>
        <dbReference type="EMBL" id="MBA2893616.1"/>
    </source>
</evidence>
<dbReference type="GO" id="GO:0009002">
    <property type="term" value="F:serine-type D-Ala-D-Ala carboxypeptidase activity"/>
    <property type="evidence" value="ECO:0007669"/>
    <property type="project" value="UniProtKB-EC"/>
</dbReference>
<proteinExistence type="inferred from homology"/>
<evidence type="ECO:0000256" key="5">
    <source>
        <dbReference type="ARBA" id="ARBA00022984"/>
    </source>
</evidence>
<dbReference type="GO" id="GO:0008360">
    <property type="term" value="P:regulation of cell shape"/>
    <property type="evidence" value="ECO:0007669"/>
    <property type="project" value="UniProtKB-KW"/>
</dbReference>
<feature type="domain" description="Peptidase S11 D-alanyl-D-alanine carboxypeptidase A N-terminal" evidence="11">
    <location>
        <begin position="27"/>
        <end position="250"/>
    </location>
</feature>
<evidence type="ECO:0000256" key="1">
    <source>
        <dbReference type="ARBA" id="ARBA00007164"/>
    </source>
</evidence>
<keyword evidence="13" id="KW-1185">Reference proteome</keyword>
<name>A0A7W0CLX4_9ACTN</name>
<protein>
    <submittedName>
        <fullName evidence="12">D-alanyl-D-alanine carboxypeptidase (Penicillin-binding protein 5/6)</fullName>
        <ecNumber evidence="12">3.4.16.4</ecNumber>
    </submittedName>
</protein>
<dbReference type="GO" id="GO:0009252">
    <property type="term" value="P:peptidoglycan biosynthetic process"/>
    <property type="evidence" value="ECO:0007669"/>
    <property type="project" value="UniProtKB-KW"/>
</dbReference>
<comment type="similarity">
    <text evidence="1 9">Belongs to the peptidase S11 family.</text>
</comment>
<evidence type="ECO:0000256" key="9">
    <source>
        <dbReference type="RuleBase" id="RU004016"/>
    </source>
</evidence>
<evidence type="ECO:0000313" key="13">
    <source>
        <dbReference type="Proteomes" id="UP000530928"/>
    </source>
</evidence>
<dbReference type="Pfam" id="PF00768">
    <property type="entry name" value="Peptidase_S11"/>
    <property type="match status" value="1"/>
</dbReference>
<dbReference type="SUPFAM" id="SSF56601">
    <property type="entry name" value="beta-lactamase/transpeptidase-like"/>
    <property type="match status" value="1"/>
</dbReference>
<keyword evidence="12" id="KW-0121">Carboxypeptidase</keyword>
<feature type="signal peptide" evidence="10">
    <location>
        <begin position="1"/>
        <end position="28"/>
    </location>
</feature>
<dbReference type="RefSeq" id="WP_246379147.1">
    <property type="nucleotide sequence ID" value="NZ_BAABAM010000005.1"/>
</dbReference>
<dbReference type="GO" id="GO:0071555">
    <property type="term" value="P:cell wall organization"/>
    <property type="evidence" value="ECO:0007669"/>
    <property type="project" value="UniProtKB-KW"/>
</dbReference>
<feature type="binding site" evidence="8">
    <location>
        <position position="220"/>
    </location>
    <ligand>
        <name>substrate</name>
    </ligand>
</feature>
<dbReference type="PANTHER" id="PTHR21581:SF33">
    <property type="entry name" value="D-ALANYL-D-ALANINE CARBOXYPEPTIDASE DACB"/>
    <property type="match status" value="1"/>
</dbReference>
<keyword evidence="3 12" id="KW-0378">Hydrolase</keyword>
<evidence type="ECO:0000256" key="10">
    <source>
        <dbReference type="SAM" id="SignalP"/>
    </source>
</evidence>
<keyword evidence="4" id="KW-0133">Cell shape</keyword>
<dbReference type="EC" id="3.4.16.4" evidence="12"/>
<evidence type="ECO:0000256" key="2">
    <source>
        <dbReference type="ARBA" id="ARBA00022729"/>
    </source>
</evidence>
<feature type="active site" description="Acyl-ester intermediate" evidence="7">
    <location>
        <position position="62"/>
    </location>
</feature>
<dbReference type="Proteomes" id="UP000530928">
    <property type="component" value="Unassembled WGS sequence"/>
</dbReference>
<evidence type="ECO:0000256" key="8">
    <source>
        <dbReference type="PIRSR" id="PIRSR618044-2"/>
    </source>
</evidence>